<keyword evidence="1" id="KW-0472">Membrane</keyword>
<keyword evidence="3" id="KW-1185">Reference proteome</keyword>
<reference evidence="2" key="2">
    <citation type="submission" date="2013-04" db="UniProtKB">
        <authorList>
            <consortium name="EnsemblPlants"/>
        </authorList>
    </citation>
    <scope>IDENTIFICATION</scope>
</reference>
<name>J3MJA1_ORYBR</name>
<organism evidence="2">
    <name type="scientific">Oryza brachyantha</name>
    <name type="common">malo sina</name>
    <dbReference type="NCBI Taxonomy" id="4533"/>
    <lineage>
        <taxon>Eukaryota</taxon>
        <taxon>Viridiplantae</taxon>
        <taxon>Streptophyta</taxon>
        <taxon>Embryophyta</taxon>
        <taxon>Tracheophyta</taxon>
        <taxon>Spermatophyta</taxon>
        <taxon>Magnoliopsida</taxon>
        <taxon>Liliopsida</taxon>
        <taxon>Poales</taxon>
        <taxon>Poaceae</taxon>
        <taxon>BOP clade</taxon>
        <taxon>Oryzoideae</taxon>
        <taxon>Oryzeae</taxon>
        <taxon>Oryzinae</taxon>
        <taxon>Oryza</taxon>
    </lineage>
</organism>
<dbReference type="Proteomes" id="UP000006038">
    <property type="component" value="Chromosome 7"/>
</dbReference>
<feature type="transmembrane region" description="Helical" evidence="1">
    <location>
        <begin position="35"/>
        <end position="54"/>
    </location>
</feature>
<reference evidence="2" key="1">
    <citation type="journal article" date="2013" name="Nat. Commun.">
        <title>Whole-genome sequencing of Oryza brachyantha reveals mechanisms underlying Oryza genome evolution.</title>
        <authorList>
            <person name="Chen J."/>
            <person name="Huang Q."/>
            <person name="Gao D."/>
            <person name="Wang J."/>
            <person name="Lang Y."/>
            <person name="Liu T."/>
            <person name="Li B."/>
            <person name="Bai Z."/>
            <person name="Luis Goicoechea J."/>
            <person name="Liang C."/>
            <person name="Chen C."/>
            <person name="Zhang W."/>
            <person name="Sun S."/>
            <person name="Liao Y."/>
            <person name="Zhang X."/>
            <person name="Yang L."/>
            <person name="Song C."/>
            <person name="Wang M."/>
            <person name="Shi J."/>
            <person name="Liu G."/>
            <person name="Liu J."/>
            <person name="Zhou H."/>
            <person name="Zhou W."/>
            <person name="Yu Q."/>
            <person name="An N."/>
            <person name="Chen Y."/>
            <person name="Cai Q."/>
            <person name="Wang B."/>
            <person name="Liu B."/>
            <person name="Min J."/>
            <person name="Huang Y."/>
            <person name="Wu H."/>
            <person name="Li Z."/>
            <person name="Zhang Y."/>
            <person name="Yin Y."/>
            <person name="Song W."/>
            <person name="Jiang J."/>
            <person name="Jackson S.A."/>
            <person name="Wing R.A."/>
            <person name="Wang J."/>
            <person name="Chen M."/>
        </authorList>
    </citation>
    <scope>NUCLEOTIDE SEQUENCE [LARGE SCALE GENOMIC DNA]</scope>
    <source>
        <strain evidence="2">cv. IRGC 101232</strain>
    </source>
</reference>
<proteinExistence type="predicted"/>
<accession>J3MJA1</accession>
<protein>
    <submittedName>
        <fullName evidence="2">Uncharacterized protein</fullName>
    </submittedName>
</protein>
<evidence type="ECO:0000313" key="2">
    <source>
        <dbReference type="EnsemblPlants" id="OB07G14830.1"/>
    </source>
</evidence>
<sequence>MCMLASIIGTTSLLNSFSCGSCILVYSVLSEKYVHIHLVFIEVLTLICFYGYFFKKAVVYNVYSVPFYICKFERNKKNGNAPSPSDFFLAQMGWQLPVVNCTFQVAVQEKTVRLYNREVIGHGD</sequence>
<dbReference type="HOGENOM" id="CLU_2009805_0_0_1"/>
<dbReference type="EnsemblPlants" id="OB07G14830.1">
    <property type="protein sequence ID" value="OB07G14830.1"/>
    <property type="gene ID" value="OB07G14830"/>
</dbReference>
<evidence type="ECO:0000256" key="1">
    <source>
        <dbReference type="SAM" id="Phobius"/>
    </source>
</evidence>
<dbReference type="AlphaFoldDB" id="J3MJA1"/>
<keyword evidence="1" id="KW-1133">Transmembrane helix</keyword>
<keyword evidence="1" id="KW-0812">Transmembrane</keyword>
<dbReference type="Gramene" id="OB07G14830.1">
    <property type="protein sequence ID" value="OB07G14830.1"/>
    <property type="gene ID" value="OB07G14830"/>
</dbReference>
<evidence type="ECO:0000313" key="3">
    <source>
        <dbReference type="Proteomes" id="UP000006038"/>
    </source>
</evidence>